<sequence>MHGSNIQATLAGSFEGASEMFNQAVCARHRPECFGDRPILAESPISAMEEREMDAIGTETPPAQWLSEKSSAADIDRVEQFLNDQGTFRFPTLSSGLFSAAAGDHAEFGLTGYQNVWVRDNIHVAHALWVAGQKDVAVQAVEAFVSFYTKYQHKFVDIIEGRADPSDAQARPHIRFDGTALEENEEEWAHAQNDAIGYLLWLICKFLRSGDLKPSPELPQLLALIVKYLNAIEYWKDEDSGHWEETKKIEASSLGPVIAGFEQLLYWLDETESELPGLTKSEIKNIQEQGIVALAEILPAECIQPDPSQNRRYDAALLFLAYPLDVLDEEMTRQIAEDVRSHLSGPIGIRRYIGDSYWCADYRTLLAADKRTTDYSEDTSSRDALLKEGQEAQWCIFDPILSVIYGRLYLESGDVKDREHQLYHLQRSLGQLTPAVSRFGAYRCPESYFLEAGEWIPNDICPLLWTQGNLLLALHWMKQSLQSA</sequence>
<dbReference type="InterPro" id="IPR012341">
    <property type="entry name" value="6hp_glycosidase-like_sf"/>
</dbReference>
<reference evidence="2 3" key="1">
    <citation type="submission" date="2019-02" db="EMBL/GenBank/DDBJ databases">
        <title>Deep-cultivation of Planctomycetes and their phenomic and genomic characterization uncovers novel biology.</title>
        <authorList>
            <person name="Wiegand S."/>
            <person name="Jogler M."/>
            <person name="Boedeker C."/>
            <person name="Pinto D."/>
            <person name="Vollmers J."/>
            <person name="Rivas-Marin E."/>
            <person name="Kohn T."/>
            <person name="Peeters S.H."/>
            <person name="Heuer A."/>
            <person name="Rast P."/>
            <person name="Oberbeckmann S."/>
            <person name="Bunk B."/>
            <person name="Jeske O."/>
            <person name="Meyerdierks A."/>
            <person name="Storesund J.E."/>
            <person name="Kallscheuer N."/>
            <person name="Luecker S."/>
            <person name="Lage O.M."/>
            <person name="Pohl T."/>
            <person name="Merkel B.J."/>
            <person name="Hornburger P."/>
            <person name="Mueller R.-W."/>
            <person name="Bruemmer F."/>
            <person name="Labrenz M."/>
            <person name="Spormann A.M."/>
            <person name="Op Den Camp H."/>
            <person name="Overmann J."/>
            <person name="Amann R."/>
            <person name="Jetten M.S.M."/>
            <person name="Mascher T."/>
            <person name="Medema M.H."/>
            <person name="Devos D.P."/>
            <person name="Kaster A.-K."/>
            <person name="Ovreas L."/>
            <person name="Rohde M."/>
            <person name="Galperin M.Y."/>
            <person name="Jogler C."/>
        </authorList>
    </citation>
    <scope>NUCLEOTIDE SEQUENCE [LARGE SCALE GENOMIC DNA]</scope>
    <source>
        <strain evidence="2 3">KOR42</strain>
    </source>
</reference>
<keyword evidence="3" id="KW-1185">Reference proteome</keyword>
<proteinExistence type="predicted"/>
<dbReference type="GO" id="GO:0016787">
    <property type="term" value="F:hydrolase activity"/>
    <property type="evidence" value="ECO:0007669"/>
    <property type="project" value="UniProtKB-KW"/>
</dbReference>
<dbReference type="InterPro" id="IPR008928">
    <property type="entry name" value="6-hairpin_glycosidase_sf"/>
</dbReference>
<evidence type="ECO:0000313" key="2">
    <source>
        <dbReference type="EMBL" id="TWT59141.1"/>
    </source>
</evidence>
<evidence type="ECO:0000313" key="3">
    <source>
        <dbReference type="Proteomes" id="UP000317243"/>
    </source>
</evidence>
<dbReference type="Pfam" id="PF00723">
    <property type="entry name" value="Glyco_hydro_15"/>
    <property type="match status" value="1"/>
</dbReference>
<dbReference type="GO" id="GO:0005975">
    <property type="term" value="P:carbohydrate metabolic process"/>
    <property type="evidence" value="ECO:0007669"/>
    <property type="project" value="InterPro"/>
</dbReference>
<evidence type="ECO:0000259" key="1">
    <source>
        <dbReference type="Pfam" id="PF00723"/>
    </source>
</evidence>
<dbReference type="EMBL" id="SIHI01000001">
    <property type="protein sequence ID" value="TWT59141.1"/>
    <property type="molecule type" value="Genomic_DNA"/>
</dbReference>
<organism evidence="2 3">
    <name type="scientific">Thalassoglobus neptunius</name>
    <dbReference type="NCBI Taxonomy" id="1938619"/>
    <lineage>
        <taxon>Bacteria</taxon>
        <taxon>Pseudomonadati</taxon>
        <taxon>Planctomycetota</taxon>
        <taxon>Planctomycetia</taxon>
        <taxon>Planctomycetales</taxon>
        <taxon>Planctomycetaceae</taxon>
        <taxon>Thalassoglobus</taxon>
    </lineage>
</organism>
<dbReference type="Gene3D" id="1.50.10.10">
    <property type="match status" value="1"/>
</dbReference>
<dbReference type="AlphaFoldDB" id="A0A5C5X9S1"/>
<name>A0A5C5X9S1_9PLAN</name>
<accession>A0A5C5X9S1</accession>
<dbReference type="Proteomes" id="UP000317243">
    <property type="component" value="Unassembled WGS sequence"/>
</dbReference>
<keyword evidence="2" id="KW-0378">Hydrolase</keyword>
<gene>
    <name evidence="2" type="ORF">KOR42_25300</name>
</gene>
<dbReference type="InterPro" id="IPR011613">
    <property type="entry name" value="GH15-like"/>
</dbReference>
<feature type="domain" description="GH15-like" evidence="1">
    <location>
        <begin position="94"/>
        <end position="386"/>
    </location>
</feature>
<dbReference type="SUPFAM" id="SSF48208">
    <property type="entry name" value="Six-hairpin glycosidases"/>
    <property type="match status" value="1"/>
</dbReference>
<comment type="caution">
    <text evidence="2">The sequence shown here is derived from an EMBL/GenBank/DDBJ whole genome shotgun (WGS) entry which is preliminary data.</text>
</comment>
<protein>
    <submittedName>
        <fullName evidence="2">Glycosyl hydrolases family 15</fullName>
    </submittedName>
</protein>